<keyword evidence="4" id="KW-1185">Reference proteome</keyword>
<keyword evidence="1" id="KW-0812">Transmembrane</keyword>
<dbReference type="EMBL" id="CP015029">
    <property type="protein sequence ID" value="QIM64631.1"/>
    <property type="molecule type" value="Genomic_DNA"/>
</dbReference>
<proteinExistence type="predicted"/>
<sequence>MNFSHFIKTILLLSISILTACSTHIEKVKSNDVVQAFLVDKDNLYVVGQNYDYQFSQGNIDVLQKVLMLPFINKMKDPSILIEIHDGKKLKGYYDVSFVKEQLSKKEQKVLMDEYGFTQSNNRRTLFKRFYADGILSQLQNRNELLSKYPLTNKLLIQLEFFEKSKKITGEDIAKVVLLPVAIPVAVVGTVLAFPIYFIWVVAESAHK</sequence>
<accession>A0AAE6X677</accession>
<dbReference type="Proteomes" id="UP000276901">
    <property type="component" value="Unassembled WGS sequence"/>
</dbReference>
<dbReference type="RefSeq" id="WP_123957430.1">
    <property type="nucleotide sequence ID" value="NZ_CP015029.1"/>
</dbReference>
<dbReference type="Proteomes" id="UP000502287">
    <property type="component" value="Chromosome"/>
</dbReference>
<gene>
    <name evidence="2" type="ORF">A4G17_03880</name>
    <name evidence="3" type="ORF">EDC49_1836</name>
</gene>
<keyword evidence="1" id="KW-1133">Transmembrane helix</keyword>
<name>A0AAE6X677_9PAST</name>
<dbReference type="EMBL" id="RKQT01000005">
    <property type="protein sequence ID" value="RPE91122.1"/>
    <property type="molecule type" value="Genomic_DNA"/>
</dbReference>
<dbReference type="KEGG" id="fcl:A4G17_03880"/>
<reference evidence="2 5" key="1">
    <citation type="submission" date="2016-03" db="EMBL/GenBank/DDBJ databases">
        <authorList>
            <person name="Hansen M.J."/>
            <person name="Bojesen A.M."/>
            <person name="Planet P."/>
        </authorList>
    </citation>
    <scope>NUCLEOTIDE SEQUENCE [LARGE SCALE GENOMIC DNA]</scope>
    <source>
        <strain evidence="2 5">HPA 21</strain>
    </source>
</reference>
<evidence type="ECO:0000313" key="2">
    <source>
        <dbReference type="EMBL" id="QIM64631.1"/>
    </source>
</evidence>
<evidence type="ECO:0000313" key="3">
    <source>
        <dbReference type="EMBL" id="RPE91122.1"/>
    </source>
</evidence>
<dbReference type="AlphaFoldDB" id="A0AAE6X677"/>
<feature type="transmembrane region" description="Helical" evidence="1">
    <location>
        <begin position="177"/>
        <end position="203"/>
    </location>
</feature>
<evidence type="ECO:0000313" key="4">
    <source>
        <dbReference type="Proteomes" id="UP000276901"/>
    </source>
</evidence>
<organism evidence="2 5">
    <name type="scientific">Frederiksenia canicola</name>
    <dbReference type="NCBI Taxonomy" id="123824"/>
    <lineage>
        <taxon>Bacteria</taxon>
        <taxon>Pseudomonadati</taxon>
        <taxon>Pseudomonadota</taxon>
        <taxon>Gammaproteobacteria</taxon>
        <taxon>Pasteurellales</taxon>
        <taxon>Pasteurellaceae</taxon>
        <taxon>Frederiksenia</taxon>
    </lineage>
</organism>
<evidence type="ECO:0000256" key="1">
    <source>
        <dbReference type="SAM" id="Phobius"/>
    </source>
</evidence>
<keyword evidence="1" id="KW-0472">Membrane</keyword>
<protein>
    <submittedName>
        <fullName evidence="2">Uncharacterized protein</fullName>
    </submittedName>
</protein>
<evidence type="ECO:0000313" key="5">
    <source>
        <dbReference type="Proteomes" id="UP000502287"/>
    </source>
</evidence>
<reference evidence="3 4" key="2">
    <citation type="submission" date="2018-11" db="EMBL/GenBank/DDBJ databases">
        <title>Genomic Encyclopedia of Type Strains, Phase IV (KMG-IV): sequencing the most valuable type-strain genomes for metagenomic binning, comparative biology and taxonomic classification.</title>
        <authorList>
            <person name="Goeker M."/>
        </authorList>
    </citation>
    <scope>NUCLEOTIDE SEQUENCE [LARGE SCALE GENOMIC DNA]</scope>
    <source>
        <strain evidence="3 4">DSM 25797</strain>
    </source>
</reference>